<feature type="compositionally biased region" description="Acidic residues" evidence="1">
    <location>
        <begin position="68"/>
        <end position="78"/>
    </location>
</feature>
<organism evidence="2 3">
    <name type="scientific">Ajellomyces dermatitidis (strain ER-3 / ATCC MYA-2586)</name>
    <name type="common">Blastomyces dermatitidis</name>
    <dbReference type="NCBI Taxonomy" id="559297"/>
    <lineage>
        <taxon>Eukaryota</taxon>
        <taxon>Fungi</taxon>
        <taxon>Dikarya</taxon>
        <taxon>Ascomycota</taxon>
        <taxon>Pezizomycotina</taxon>
        <taxon>Eurotiomycetes</taxon>
        <taxon>Eurotiomycetidae</taxon>
        <taxon>Onygenales</taxon>
        <taxon>Ajellomycetaceae</taxon>
        <taxon>Blastomyces</taxon>
    </lineage>
</organism>
<sequence>MSLKKKLTAAKTGTVSMMKKVLVLEKLFQSLSQKKCDVLLHISDREEKTEEDIEMNEREESQKTAAEAADDEELSVRK</sequence>
<dbReference type="GeneID" id="69031760"/>
<evidence type="ECO:0000313" key="3">
    <source>
        <dbReference type="Proteomes" id="UP000002039"/>
    </source>
</evidence>
<feature type="region of interest" description="Disordered" evidence="1">
    <location>
        <begin position="45"/>
        <end position="78"/>
    </location>
</feature>
<reference evidence="3" key="1">
    <citation type="journal article" date="2015" name="PLoS Genet.">
        <title>The dynamic genome and transcriptome of the human fungal pathogen Blastomyces and close relative Emmonsia.</title>
        <authorList>
            <person name="Munoz J.F."/>
            <person name="Gauthier G.M."/>
            <person name="Desjardins C.A."/>
            <person name="Gallo J.E."/>
            <person name="Holder J."/>
            <person name="Sullivan T.D."/>
            <person name="Marty A.J."/>
            <person name="Carmen J.C."/>
            <person name="Chen Z."/>
            <person name="Ding L."/>
            <person name="Gujja S."/>
            <person name="Magrini V."/>
            <person name="Misas E."/>
            <person name="Mitreva M."/>
            <person name="Priest M."/>
            <person name="Saif S."/>
            <person name="Whiston E.A."/>
            <person name="Young S."/>
            <person name="Zeng Q."/>
            <person name="Goldman W.E."/>
            <person name="Mardis E.R."/>
            <person name="Taylor J.W."/>
            <person name="McEwen J.G."/>
            <person name="Clay O.K."/>
            <person name="Klein B.S."/>
            <person name="Cuomo C.A."/>
        </authorList>
    </citation>
    <scope>NUCLEOTIDE SEQUENCE [LARGE SCALE GENOMIC DNA]</scope>
    <source>
        <strain evidence="3">ER-3 / ATCC MYA-2586</strain>
    </source>
</reference>
<evidence type="ECO:0000256" key="1">
    <source>
        <dbReference type="SAM" id="MobiDB-lite"/>
    </source>
</evidence>
<dbReference type="RefSeq" id="XP_045280760.1">
    <property type="nucleotide sequence ID" value="XM_045426053.1"/>
</dbReference>
<evidence type="ECO:0000313" key="2">
    <source>
        <dbReference type="EMBL" id="OAT01033.1"/>
    </source>
</evidence>
<dbReference type="EMBL" id="EQ999976">
    <property type="protein sequence ID" value="OAT01033.1"/>
    <property type="molecule type" value="Genomic_DNA"/>
</dbReference>
<keyword evidence="3" id="KW-1185">Reference proteome</keyword>
<accession>A0ABX2VV46</accession>
<protein>
    <submittedName>
        <fullName evidence="2">Uncharacterized protein</fullName>
    </submittedName>
</protein>
<dbReference type="Proteomes" id="UP000002039">
    <property type="component" value="Unassembled WGS sequence"/>
</dbReference>
<name>A0ABX2VV46_AJEDR</name>
<gene>
    <name evidence="2" type="ORF">BDCG_16868</name>
</gene>
<proteinExistence type="predicted"/>